<gene>
    <name evidence="1" type="ORF">LCGC14_3163070</name>
</gene>
<protein>
    <recommendedName>
        <fullName evidence="2">DHHA1 domain-containing protein</fullName>
    </recommendedName>
</protein>
<evidence type="ECO:0000313" key="1">
    <source>
        <dbReference type="EMBL" id="KKK46654.1"/>
    </source>
</evidence>
<name>A0A0F8XXD9_9ZZZZ</name>
<accession>A0A0F8XXD9</accession>
<comment type="caution">
    <text evidence="1">The sequence shown here is derived from an EMBL/GenBank/DDBJ whole genome shotgun (WGS) entry which is preliminary data.</text>
</comment>
<sequence>LQKFDEMMKYVDKLDSADLVEDEILNPAGWVMLGFICDPRTGLGYHQDFTTSNLQLMQNLVQYIRTMSIDDILANSDVKERVDMYLENDARCREFIKENSRVDGPVVITDTRVNTDMPPGNRFLVYPLFPETNISIRVLNVKGGEAVSISVGHSITNRTSEVDVGSLLLGYGGGGHKKVGTCQVPAAEADKVLGEIVDVLK</sequence>
<organism evidence="1">
    <name type="scientific">marine sediment metagenome</name>
    <dbReference type="NCBI Taxonomy" id="412755"/>
    <lineage>
        <taxon>unclassified sequences</taxon>
        <taxon>metagenomes</taxon>
        <taxon>ecological metagenomes</taxon>
    </lineage>
</organism>
<evidence type="ECO:0008006" key="2">
    <source>
        <dbReference type="Google" id="ProtNLM"/>
    </source>
</evidence>
<dbReference type="AlphaFoldDB" id="A0A0F8XXD9"/>
<dbReference type="EMBL" id="LAZR01069970">
    <property type="protein sequence ID" value="KKK46654.1"/>
    <property type="molecule type" value="Genomic_DNA"/>
</dbReference>
<feature type="non-terminal residue" evidence="1">
    <location>
        <position position="1"/>
    </location>
</feature>
<proteinExistence type="predicted"/>
<reference evidence="1" key="1">
    <citation type="journal article" date="2015" name="Nature">
        <title>Complex archaea that bridge the gap between prokaryotes and eukaryotes.</title>
        <authorList>
            <person name="Spang A."/>
            <person name="Saw J.H."/>
            <person name="Jorgensen S.L."/>
            <person name="Zaremba-Niedzwiedzka K."/>
            <person name="Martijn J."/>
            <person name="Lind A.E."/>
            <person name="van Eijk R."/>
            <person name="Schleper C."/>
            <person name="Guy L."/>
            <person name="Ettema T.J."/>
        </authorList>
    </citation>
    <scope>NUCLEOTIDE SEQUENCE</scope>
</reference>